<dbReference type="InterPro" id="IPR001610">
    <property type="entry name" value="PAC"/>
</dbReference>
<feature type="region of interest" description="Disordered" evidence="2">
    <location>
        <begin position="204"/>
        <end position="236"/>
    </location>
</feature>
<dbReference type="InterPro" id="IPR001932">
    <property type="entry name" value="PPM-type_phosphatase-like_dom"/>
</dbReference>
<dbReference type="PANTHER" id="PTHR43156">
    <property type="entry name" value="STAGE II SPORULATION PROTEIN E-RELATED"/>
    <property type="match status" value="1"/>
</dbReference>
<feature type="domain" description="PAC" evidence="4">
    <location>
        <begin position="112"/>
        <end position="164"/>
    </location>
</feature>
<dbReference type="SUPFAM" id="SSF55874">
    <property type="entry name" value="ATPase domain of HSP90 chaperone/DNA topoisomerase II/histidine kinase"/>
    <property type="match status" value="1"/>
</dbReference>
<dbReference type="Gene3D" id="3.60.40.10">
    <property type="entry name" value="PPM-type phosphatase domain"/>
    <property type="match status" value="1"/>
</dbReference>
<evidence type="ECO:0000256" key="2">
    <source>
        <dbReference type="SAM" id="MobiDB-lite"/>
    </source>
</evidence>
<gene>
    <name evidence="5" type="ORF">ACTOB_004908</name>
</gene>
<dbReference type="InterPro" id="IPR013655">
    <property type="entry name" value="PAS_fold_3"/>
</dbReference>
<dbReference type="NCBIfam" id="TIGR00229">
    <property type="entry name" value="sensory_box"/>
    <property type="match status" value="2"/>
</dbReference>
<dbReference type="SMART" id="SM00086">
    <property type="entry name" value="PAC"/>
    <property type="match status" value="3"/>
</dbReference>
<proteinExistence type="predicted"/>
<evidence type="ECO:0000313" key="5">
    <source>
        <dbReference type="EMBL" id="WIM92948.1"/>
    </source>
</evidence>
<dbReference type="InterPro" id="IPR000014">
    <property type="entry name" value="PAS"/>
</dbReference>
<dbReference type="Pfam" id="PF13581">
    <property type="entry name" value="HATPase_c_2"/>
    <property type="match status" value="1"/>
</dbReference>
<dbReference type="Pfam" id="PF08448">
    <property type="entry name" value="PAS_4"/>
    <property type="match status" value="1"/>
</dbReference>
<sequence>MSDTEPARRTVSDTEPARRTVRTEPPERDPRPVRLAQWSADLFRDSDDGIFVADEDGVVLEVNDAWARIVGYGRDGAPYRPPHPWWPESGDSAESHAQLDAALARLRGGGSGSYEVRFRHRTGRRLWVSITATSVPDPGSARQLLVGTARDVTQERAVRRRQQLAVTLSQRLNDAAEADEVLRLLTHDLAEMFDAEVRLTVHDAEPATDPRTGDGTAPHDAVRPATASTGPVPGVPASIRAGRREWRLWIAFAEARPVTGEEHLVLGLASTAAAQALQRLHTRDEQRRLTDRLRSAAASAAEQARAWQREAATQTEQTRAERRFRSLVEATNTVVWSRDPDGMISEPQDSLARYTGQPWPAHRGAGWLDMVHPDDRPGLATALPTAAGAEPPGEVGFRLWHAGSGTYRHVLGRAAAIRDQRGDLVEWLGTITDVHAQVAAEQDVRRTTAIIDAILREAPVGIGWADLDLRLRHINPALARINGRSVADHLGRRPAELWEEAGPRIEELMRRAIEHGPVTGVEFTAPEPGTGLVRHRVASYFPIRIPGSAQDVGVGFTIVDVTERTRLLQALGEQRTRFERLVDTDVLAVFGGIDEAITEANDAFLTMLGHTRDDLNRGRLRWPDLTPPGWEDADRRSLEELSGTGRSRAFPKEYLHADGHRVPVLIGVVALDQAPLRWLAYAADLTAERAAQAESRLFQALVERSGDLIAVARLDGSVRYVNPAGLRMTGHTDAPGRLTDLIGEPLGTRAADRPSSVQRTIRALPTGRTGVPAEVDLQAFTVAGDTEATPHLAIVARDVTDRQRTLRQAEALARLAGALSAATDRTAVTDAVGRLLPPVVEAASATWAAVPDPATDAGAGTGTTFTVPVVPNSATPDGSVLLRWHRPTEIDDRLRSVLRTVADLIGQALQRTDLIAAASGMATLAARLSVTRTPDETIAVVLATLPAVLGVAEADLLVLEPADRLRRYTTGGPHAAAPTSSDLPPDDARATVTALRSGHRTVRYTTGPEIATTVALPLHDSQGRTVAALGLGWRHRRHFGADDLARLDTVADLCEQTLERTRLVAAEHQLIMRLATRLHPASASVPPELDIAVRYRPALSGLGLGGDWYDLISLPGRRFAVVVGDVVGHHIDAAADMAQLRTVINTLIRLEVPLADLFARFTALVGRDFWGTAVVAVVDPERERADVVRAGHPYPILLGADLAPAAVATTRTPPLGLVTRPVPVTSVPFAPGTALLAYTDGLVERRDAGYDEEVRDLHATLAATSPDASAEGIAEAVLTASRPGEDDQALVVVRHRPRTGRGEADGVRTSFTAGMIGGLRHTTRAEAERAGLSPDRAEDFTIAVYELLTNAVRHGGGRGELRLRRTTTTLTCEVRDDGTTGGSVSPADTPPAPDSPGGRGLWLARRLADELHLHPIRSGGLMATLLMRLAPAPPDATPHDHQ</sequence>
<dbReference type="Gene3D" id="3.30.565.10">
    <property type="entry name" value="Histidine kinase-like ATPase, C-terminal domain"/>
    <property type="match status" value="1"/>
</dbReference>
<evidence type="ECO:0000313" key="6">
    <source>
        <dbReference type="Proteomes" id="UP001240150"/>
    </source>
</evidence>
<keyword evidence="1" id="KW-0378">Hydrolase</keyword>
<protein>
    <submittedName>
        <fullName evidence="5">PAS domain S-box protein</fullName>
    </submittedName>
</protein>
<feature type="region of interest" description="Disordered" evidence="2">
    <location>
        <begin position="1"/>
        <end position="31"/>
    </location>
</feature>
<dbReference type="Pfam" id="PF13426">
    <property type="entry name" value="PAS_9"/>
    <property type="match status" value="1"/>
</dbReference>
<feature type="domain" description="PAS" evidence="3">
    <location>
        <begin position="42"/>
        <end position="75"/>
    </location>
</feature>
<dbReference type="InterPro" id="IPR013656">
    <property type="entry name" value="PAS_4"/>
</dbReference>
<organism evidence="5 6">
    <name type="scientific">Actinoplanes oblitus</name>
    <dbReference type="NCBI Taxonomy" id="3040509"/>
    <lineage>
        <taxon>Bacteria</taxon>
        <taxon>Bacillati</taxon>
        <taxon>Actinomycetota</taxon>
        <taxon>Actinomycetes</taxon>
        <taxon>Micromonosporales</taxon>
        <taxon>Micromonosporaceae</taxon>
        <taxon>Actinoplanes</taxon>
    </lineage>
</organism>
<dbReference type="Gene3D" id="3.30.450.20">
    <property type="entry name" value="PAS domain"/>
    <property type="match status" value="5"/>
</dbReference>
<name>A0ABY8W5I6_9ACTN</name>
<dbReference type="InterPro" id="IPR035965">
    <property type="entry name" value="PAS-like_dom_sf"/>
</dbReference>
<evidence type="ECO:0000256" key="1">
    <source>
        <dbReference type="ARBA" id="ARBA00022801"/>
    </source>
</evidence>
<dbReference type="SMART" id="SM00331">
    <property type="entry name" value="PP2C_SIG"/>
    <property type="match status" value="1"/>
</dbReference>
<feature type="region of interest" description="Disordered" evidence="2">
    <location>
        <begin position="1373"/>
        <end position="1400"/>
    </location>
</feature>
<dbReference type="InterPro" id="IPR013767">
    <property type="entry name" value="PAS_fold"/>
</dbReference>
<evidence type="ECO:0000259" key="3">
    <source>
        <dbReference type="PROSITE" id="PS50112"/>
    </source>
</evidence>
<reference evidence="5 6" key="1">
    <citation type="submission" date="2023-06" db="EMBL/GenBank/DDBJ databases">
        <authorList>
            <person name="Yushchuk O."/>
            <person name="Binda E."/>
            <person name="Ruckert-Reed C."/>
            <person name="Fedorenko V."/>
            <person name="Kalinowski J."/>
            <person name="Marinelli F."/>
        </authorList>
    </citation>
    <scope>NUCLEOTIDE SEQUENCE [LARGE SCALE GENOMIC DNA]</scope>
    <source>
        <strain evidence="5 6">NRRL 3884</strain>
    </source>
</reference>
<evidence type="ECO:0000259" key="4">
    <source>
        <dbReference type="PROSITE" id="PS50113"/>
    </source>
</evidence>
<dbReference type="Proteomes" id="UP001240150">
    <property type="component" value="Chromosome"/>
</dbReference>
<dbReference type="InterPro" id="IPR000700">
    <property type="entry name" value="PAS-assoc_C"/>
</dbReference>
<dbReference type="InterPro" id="IPR036890">
    <property type="entry name" value="HATPase_C_sf"/>
</dbReference>
<dbReference type="Gene3D" id="3.30.450.40">
    <property type="match status" value="1"/>
</dbReference>
<dbReference type="PROSITE" id="PS50112">
    <property type="entry name" value="PAS"/>
    <property type="match status" value="2"/>
</dbReference>
<dbReference type="Pfam" id="PF00989">
    <property type="entry name" value="PAS"/>
    <property type="match status" value="1"/>
</dbReference>
<dbReference type="PANTHER" id="PTHR43156:SF2">
    <property type="entry name" value="STAGE II SPORULATION PROTEIN E"/>
    <property type="match status" value="1"/>
</dbReference>
<dbReference type="CDD" id="cd16936">
    <property type="entry name" value="HATPase_RsbW-like"/>
    <property type="match status" value="1"/>
</dbReference>
<dbReference type="InterPro" id="IPR003594">
    <property type="entry name" value="HATPase_dom"/>
</dbReference>
<dbReference type="CDD" id="cd00130">
    <property type="entry name" value="PAS"/>
    <property type="match status" value="3"/>
</dbReference>
<keyword evidence="6" id="KW-1185">Reference proteome</keyword>
<dbReference type="Pfam" id="PF07228">
    <property type="entry name" value="SpoIIE"/>
    <property type="match status" value="1"/>
</dbReference>
<accession>A0ABY8W5I6</accession>
<dbReference type="SUPFAM" id="SSF55785">
    <property type="entry name" value="PYP-like sensor domain (PAS domain)"/>
    <property type="match status" value="5"/>
</dbReference>
<dbReference type="InterPro" id="IPR036457">
    <property type="entry name" value="PPM-type-like_dom_sf"/>
</dbReference>
<dbReference type="PROSITE" id="PS50113">
    <property type="entry name" value="PAC"/>
    <property type="match status" value="2"/>
</dbReference>
<dbReference type="SUPFAM" id="SSF55781">
    <property type="entry name" value="GAF domain-like"/>
    <property type="match status" value="1"/>
</dbReference>
<dbReference type="Pfam" id="PF08447">
    <property type="entry name" value="PAS_3"/>
    <property type="match status" value="1"/>
</dbReference>
<feature type="domain" description="PAC" evidence="4">
    <location>
        <begin position="393"/>
        <end position="446"/>
    </location>
</feature>
<dbReference type="SUPFAM" id="SSF81606">
    <property type="entry name" value="PP2C-like"/>
    <property type="match status" value="1"/>
</dbReference>
<feature type="domain" description="PAS" evidence="3">
    <location>
        <begin position="320"/>
        <end position="390"/>
    </location>
</feature>
<dbReference type="SMART" id="SM00091">
    <property type="entry name" value="PAS"/>
    <property type="match status" value="5"/>
</dbReference>
<dbReference type="InterPro" id="IPR029016">
    <property type="entry name" value="GAF-like_dom_sf"/>
</dbReference>
<dbReference type="EMBL" id="CP126980">
    <property type="protein sequence ID" value="WIM92948.1"/>
    <property type="molecule type" value="Genomic_DNA"/>
</dbReference>
<dbReference type="Pfam" id="PF13188">
    <property type="entry name" value="PAS_8"/>
    <property type="match status" value="1"/>
</dbReference>
<dbReference type="InterPro" id="IPR052016">
    <property type="entry name" value="Bact_Sigma-Reg"/>
</dbReference>
<dbReference type="RefSeq" id="WP_284914155.1">
    <property type="nucleotide sequence ID" value="NZ_CP126980.1"/>
</dbReference>